<evidence type="ECO:0000256" key="3">
    <source>
        <dbReference type="ARBA" id="ARBA00012438"/>
    </source>
</evidence>
<keyword evidence="12" id="KW-0902">Two-component regulatory system</keyword>
<protein>
    <recommendedName>
        <fullName evidence="3">histidine kinase</fullName>
        <ecNumber evidence="3">2.7.13.3</ecNumber>
    </recommendedName>
</protein>
<accession>A0A1W1XJZ8</accession>
<keyword evidence="6" id="KW-0808">Transferase</keyword>
<dbReference type="PROSITE" id="PS50109">
    <property type="entry name" value="HIS_KIN"/>
    <property type="match status" value="1"/>
</dbReference>
<keyword evidence="13 14" id="KW-0472">Membrane</keyword>
<dbReference type="SUPFAM" id="SSF47384">
    <property type="entry name" value="Homodimeric domain of signal transducing histidine kinase"/>
    <property type="match status" value="1"/>
</dbReference>
<evidence type="ECO:0000256" key="6">
    <source>
        <dbReference type="ARBA" id="ARBA00022679"/>
    </source>
</evidence>
<dbReference type="PROSITE" id="PS50885">
    <property type="entry name" value="HAMP"/>
    <property type="match status" value="1"/>
</dbReference>
<evidence type="ECO:0000256" key="11">
    <source>
        <dbReference type="ARBA" id="ARBA00022989"/>
    </source>
</evidence>
<keyword evidence="18" id="KW-1185">Reference proteome</keyword>
<evidence type="ECO:0000313" key="17">
    <source>
        <dbReference type="EMBL" id="SMC23828.1"/>
    </source>
</evidence>
<dbReference type="CDD" id="cd00082">
    <property type="entry name" value="HisKA"/>
    <property type="match status" value="1"/>
</dbReference>
<evidence type="ECO:0000256" key="1">
    <source>
        <dbReference type="ARBA" id="ARBA00000085"/>
    </source>
</evidence>
<dbReference type="InterPro" id="IPR004358">
    <property type="entry name" value="Sig_transdc_His_kin-like_C"/>
</dbReference>
<keyword evidence="7 14" id="KW-0812">Transmembrane</keyword>
<dbReference type="InterPro" id="IPR005467">
    <property type="entry name" value="His_kinase_dom"/>
</dbReference>
<dbReference type="Pfam" id="PF00512">
    <property type="entry name" value="HisKA"/>
    <property type="match status" value="1"/>
</dbReference>
<dbReference type="PANTHER" id="PTHR45528">
    <property type="entry name" value="SENSOR HISTIDINE KINASE CPXA"/>
    <property type="match status" value="1"/>
</dbReference>
<feature type="domain" description="HAMP" evidence="16">
    <location>
        <begin position="174"/>
        <end position="227"/>
    </location>
</feature>
<dbReference type="InterPro" id="IPR036890">
    <property type="entry name" value="HATPase_C_sf"/>
</dbReference>
<evidence type="ECO:0000256" key="2">
    <source>
        <dbReference type="ARBA" id="ARBA00004651"/>
    </source>
</evidence>
<comment type="subcellular location">
    <subcellularLocation>
        <location evidence="2">Cell membrane</location>
        <topology evidence="2">Multi-pass membrane protein</topology>
    </subcellularLocation>
</comment>
<dbReference type="Proteomes" id="UP000192468">
    <property type="component" value="Unassembled WGS sequence"/>
</dbReference>
<keyword evidence="9 17" id="KW-0418">Kinase</keyword>
<evidence type="ECO:0000259" key="15">
    <source>
        <dbReference type="PROSITE" id="PS50109"/>
    </source>
</evidence>
<dbReference type="GO" id="GO:0000155">
    <property type="term" value="F:phosphorelay sensor kinase activity"/>
    <property type="evidence" value="ECO:0007669"/>
    <property type="project" value="InterPro"/>
</dbReference>
<dbReference type="EMBL" id="FWXH01000006">
    <property type="protein sequence ID" value="SMC23828.1"/>
    <property type="molecule type" value="Genomic_DNA"/>
</dbReference>
<dbReference type="InterPro" id="IPR003661">
    <property type="entry name" value="HisK_dim/P_dom"/>
</dbReference>
<evidence type="ECO:0000256" key="14">
    <source>
        <dbReference type="SAM" id="Phobius"/>
    </source>
</evidence>
<dbReference type="OrthoDB" id="9813151at2"/>
<dbReference type="InterPro" id="IPR003660">
    <property type="entry name" value="HAMP_dom"/>
</dbReference>
<dbReference type="EC" id="2.7.13.3" evidence="3"/>
<keyword evidence="11 14" id="KW-1133">Transmembrane helix</keyword>
<dbReference type="AlphaFoldDB" id="A0A1W1XJZ8"/>
<evidence type="ECO:0000256" key="10">
    <source>
        <dbReference type="ARBA" id="ARBA00022840"/>
    </source>
</evidence>
<organism evidence="17 18">
    <name type="scientific">Clostridium acidisoli DSM 12555</name>
    <dbReference type="NCBI Taxonomy" id="1121291"/>
    <lineage>
        <taxon>Bacteria</taxon>
        <taxon>Bacillati</taxon>
        <taxon>Bacillota</taxon>
        <taxon>Clostridia</taxon>
        <taxon>Eubacteriales</taxon>
        <taxon>Clostridiaceae</taxon>
        <taxon>Clostridium</taxon>
    </lineage>
</organism>
<keyword evidence="4" id="KW-1003">Cell membrane</keyword>
<dbReference type="InterPro" id="IPR036097">
    <property type="entry name" value="HisK_dim/P_sf"/>
</dbReference>
<keyword evidence="8" id="KW-0547">Nucleotide-binding</keyword>
<feature type="domain" description="Histidine kinase" evidence="15">
    <location>
        <begin position="235"/>
        <end position="449"/>
    </location>
</feature>
<evidence type="ECO:0000256" key="4">
    <source>
        <dbReference type="ARBA" id="ARBA00022475"/>
    </source>
</evidence>
<comment type="catalytic activity">
    <reaction evidence="1">
        <text>ATP + protein L-histidine = ADP + protein N-phospho-L-histidine.</text>
        <dbReference type="EC" id="2.7.13.3"/>
    </reaction>
</comment>
<dbReference type="Gene3D" id="1.10.287.130">
    <property type="match status" value="1"/>
</dbReference>
<evidence type="ECO:0000256" key="7">
    <source>
        <dbReference type="ARBA" id="ARBA00022692"/>
    </source>
</evidence>
<dbReference type="SMART" id="SM00387">
    <property type="entry name" value="HATPase_c"/>
    <property type="match status" value="1"/>
</dbReference>
<keyword evidence="5" id="KW-0597">Phosphoprotein</keyword>
<evidence type="ECO:0000256" key="13">
    <source>
        <dbReference type="ARBA" id="ARBA00023136"/>
    </source>
</evidence>
<keyword evidence="10" id="KW-0067">ATP-binding</keyword>
<proteinExistence type="predicted"/>
<dbReference type="SUPFAM" id="SSF55874">
    <property type="entry name" value="ATPase domain of HSP90 chaperone/DNA topoisomerase II/histidine kinase"/>
    <property type="match status" value="1"/>
</dbReference>
<evidence type="ECO:0000256" key="5">
    <source>
        <dbReference type="ARBA" id="ARBA00022553"/>
    </source>
</evidence>
<dbReference type="GO" id="GO:0005886">
    <property type="term" value="C:plasma membrane"/>
    <property type="evidence" value="ECO:0007669"/>
    <property type="project" value="UniProtKB-SubCell"/>
</dbReference>
<feature type="transmembrane region" description="Helical" evidence="14">
    <location>
        <begin position="7"/>
        <end position="31"/>
    </location>
</feature>
<sequence>MHSIRKRLGIIMIFCTVISITISTFFVNIAINNTFNKYIINNQNERNNKIVAYFKDIYLKDKKWTQDSGKELIHEAHMGDYCITLSDNNKKILWAMDPKDLTNNDSEKKGVYKSNTFKINVDNKTVGYVIIGQYSPLLLSQSDINFKMSINKSIFLSVLLAVVITIILSLITTRQFTKPIKLASEASVNLSNGDYNTELLESSSISELSKLMKSIEILRKKLENQDGIRRRLVSDISHEIRTPLNILQNNLEAMLDGVFPVNEERLNYINEEVIRFGKLLNNLNSLKEFEQEKVNLKLEKVSLSDVINSVCKEYYIDFSNKSIKLKIDYIKNKEFMVLGDKDKLKQVFINIISNSIKFTKENGNVWISMKNYKNKILVVVEDDGIGIKKEDIPYIFERFYRGDKSREKIKGNGVGLTVVKNILKLHSAKITVESQVDIGTTFKLYFNKI</sequence>
<evidence type="ECO:0000256" key="12">
    <source>
        <dbReference type="ARBA" id="ARBA00023012"/>
    </source>
</evidence>
<dbReference type="PRINTS" id="PR00344">
    <property type="entry name" value="BCTRLSENSOR"/>
</dbReference>
<dbReference type="FunFam" id="3.30.565.10:FF:000006">
    <property type="entry name" value="Sensor histidine kinase WalK"/>
    <property type="match status" value="1"/>
</dbReference>
<dbReference type="InterPro" id="IPR050398">
    <property type="entry name" value="HssS/ArlS-like"/>
</dbReference>
<evidence type="ECO:0000259" key="16">
    <source>
        <dbReference type="PROSITE" id="PS50885"/>
    </source>
</evidence>
<dbReference type="GO" id="GO:0005524">
    <property type="term" value="F:ATP binding"/>
    <property type="evidence" value="ECO:0007669"/>
    <property type="project" value="UniProtKB-KW"/>
</dbReference>
<dbReference type="Gene3D" id="6.10.340.10">
    <property type="match status" value="1"/>
</dbReference>
<dbReference type="RefSeq" id="WP_084115670.1">
    <property type="nucleotide sequence ID" value="NZ_FWXH01000006.1"/>
</dbReference>
<dbReference type="STRING" id="1121291.SAMN02745134_02006"/>
<dbReference type="Pfam" id="PF02518">
    <property type="entry name" value="HATPase_c"/>
    <property type="match status" value="1"/>
</dbReference>
<evidence type="ECO:0000256" key="8">
    <source>
        <dbReference type="ARBA" id="ARBA00022741"/>
    </source>
</evidence>
<dbReference type="SMART" id="SM00388">
    <property type="entry name" value="HisKA"/>
    <property type="match status" value="1"/>
</dbReference>
<name>A0A1W1XJZ8_9CLOT</name>
<dbReference type="PANTHER" id="PTHR45528:SF1">
    <property type="entry name" value="SENSOR HISTIDINE KINASE CPXA"/>
    <property type="match status" value="1"/>
</dbReference>
<dbReference type="CDD" id="cd00075">
    <property type="entry name" value="HATPase"/>
    <property type="match status" value="1"/>
</dbReference>
<dbReference type="Gene3D" id="3.30.565.10">
    <property type="entry name" value="Histidine kinase-like ATPase, C-terminal domain"/>
    <property type="match status" value="1"/>
</dbReference>
<dbReference type="InterPro" id="IPR003594">
    <property type="entry name" value="HATPase_dom"/>
</dbReference>
<feature type="transmembrane region" description="Helical" evidence="14">
    <location>
        <begin position="154"/>
        <end position="172"/>
    </location>
</feature>
<gene>
    <name evidence="17" type="ORF">SAMN02745134_02006</name>
</gene>
<evidence type="ECO:0000313" key="18">
    <source>
        <dbReference type="Proteomes" id="UP000192468"/>
    </source>
</evidence>
<reference evidence="17 18" key="1">
    <citation type="submission" date="2017-04" db="EMBL/GenBank/DDBJ databases">
        <authorList>
            <person name="Afonso C.L."/>
            <person name="Miller P.J."/>
            <person name="Scott M.A."/>
            <person name="Spackman E."/>
            <person name="Goraichik I."/>
            <person name="Dimitrov K.M."/>
            <person name="Suarez D.L."/>
            <person name="Swayne D.E."/>
        </authorList>
    </citation>
    <scope>NUCLEOTIDE SEQUENCE [LARGE SCALE GENOMIC DNA]</scope>
    <source>
        <strain evidence="17 18">DSM 12555</strain>
    </source>
</reference>
<evidence type="ECO:0000256" key="9">
    <source>
        <dbReference type="ARBA" id="ARBA00022777"/>
    </source>
</evidence>